<keyword evidence="1" id="KW-0456">Lyase</keyword>
<evidence type="ECO:0000256" key="2">
    <source>
        <dbReference type="ARBA" id="ARBA00023444"/>
    </source>
</evidence>
<evidence type="ECO:0000256" key="5">
    <source>
        <dbReference type="ARBA" id="ARBA00048470"/>
    </source>
</evidence>
<evidence type="ECO:0000256" key="3">
    <source>
        <dbReference type="ARBA" id="ARBA00023457"/>
    </source>
</evidence>
<dbReference type="Proteomes" id="UP000563151">
    <property type="component" value="Unassembled WGS sequence"/>
</dbReference>
<dbReference type="SUPFAM" id="SSF46785">
    <property type="entry name" value="Winged helix' DNA-binding domain"/>
    <property type="match status" value="1"/>
</dbReference>
<accession>A0A923E8W8</accession>
<sequence>MLGALDKEIIKRLQEDIIIEKEPFKTIAKELNVEEEKILERIKYLKNIGILKRIGAVLHHREAGFKANAMVVWCVPNEKVECIGSYLAKLSKVTHCYERITCKEWKYNLFTMIHGKTKGECEKLIEHIAKEINIKDYDILYSTRELKKSSMKYSF</sequence>
<evidence type="ECO:0000256" key="1">
    <source>
        <dbReference type="ARBA" id="ARBA00023239"/>
    </source>
</evidence>
<dbReference type="InterPro" id="IPR053953">
    <property type="entry name" value="NirdL-like_HTH"/>
</dbReference>
<dbReference type="Pfam" id="PF22451">
    <property type="entry name" value="NirdL-like_HTH"/>
    <property type="match status" value="1"/>
</dbReference>
<comment type="catalytic activity">
    <reaction evidence="5">
        <text>siroheme + 2 H(+) = 12,18-didecarboxysiroheme + 2 CO2</text>
        <dbReference type="Rhea" id="RHEA:19093"/>
        <dbReference type="ChEBI" id="CHEBI:15378"/>
        <dbReference type="ChEBI" id="CHEBI:16526"/>
        <dbReference type="ChEBI" id="CHEBI:60052"/>
        <dbReference type="ChEBI" id="CHEBI:140497"/>
        <dbReference type="EC" id="4.1.1.111"/>
    </reaction>
</comment>
<dbReference type="PANTHER" id="PTHR43413">
    <property type="entry name" value="TRANSCRIPTIONAL REGULATOR, ASNC FAMILY"/>
    <property type="match status" value="1"/>
</dbReference>
<dbReference type="EMBL" id="JAAZWO010000005">
    <property type="protein sequence ID" value="MBC2397402.1"/>
    <property type="molecule type" value="Genomic_DNA"/>
</dbReference>
<gene>
    <name evidence="8" type="ORF">HGG79_06375</name>
</gene>
<evidence type="ECO:0000313" key="9">
    <source>
        <dbReference type="Proteomes" id="UP000563151"/>
    </source>
</evidence>
<organism evidence="8 9">
    <name type="scientific">Clostridium tetanomorphum</name>
    <dbReference type="NCBI Taxonomy" id="1553"/>
    <lineage>
        <taxon>Bacteria</taxon>
        <taxon>Bacillati</taxon>
        <taxon>Bacillota</taxon>
        <taxon>Clostridia</taxon>
        <taxon>Eubacteriales</taxon>
        <taxon>Clostridiaceae</taxon>
        <taxon>Clostridium</taxon>
    </lineage>
</organism>
<reference evidence="8 9" key="1">
    <citation type="submission" date="2020-04" db="EMBL/GenBank/DDBJ databases">
        <title>Genomic insights into acetone-butanol-ethanol (ABE) fermentation by sequencing solventogenic clostridia strains.</title>
        <authorList>
            <person name="Brown S."/>
        </authorList>
    </citation>
    <scope>NUCLEOTIDE SEQUENCE [LARGE SCALE GENOMIC DNA]</scope>
    <source>
        <strain evidence="8 9">DJ011</strain>
    </source>
</reference>
<keyword evidence="9" id="KW-1185">Reference proteome</keyword>
<evidence type="ECO:0000256" key="4">
    <source>
        <dbReference type="ARBA" id="ARBA00023471"/>
    </source>
</evidence>
<dbReference type="InterPro" id="IPR036390">
    <property type="entry name" value="WH_DNA-bd_sf"/>
</dbReference>
<dbReference type="RefSeq" id="WP_035144437.1">
    <property type="nucleotide sequence ID" value="NZ_JAAZWO010000005.1"/>
</dbReference>
<feature type="domain" description="Siroheme decarboxylase NirL-like HTH" evidence="7">
    <location>
        <begin position="6"/>
        <end position="51"/>
    </location>
</feature>
<evidence type="ECO:0000313" key="8">
    <source>
        <dbReference type="EMBL" id="MBC2397402.1"/>
    </source>
</evidence>
<protein>
    <recommendedName>
        <fullName evidence="4">siroheme decarboxylase</fullName>
        <ecNumber evidence="4">4.1.1.111</ecNumber>
    </recommendedName>
</protein>
<dbReference type="EC" id="4.1.1.111" evidence="4"/>
<comment type="pathway">
    <text evidence="2">Porphyrin-containing compound metabolism.</text>
</comment>
<dbReference type="InterPro" id="IPR040523">
    <property type="entry name" value="AsnC_trans_reg2"/>
</dbReference>
<name>A0A923E8W8_CLOTT</name>
<dbReference type="PANTHER" id="PTHR43413:SF1">
    <property type="entry name" value="SIROHEME DECARBOXYLASE NIRL SUBUNIT"/>
    <property type="match status" value="1"/>
</dbReference>
<comment type="similarity">
    <text evidence="3">Belongs to the Ahb/Nir family.</text>
</comment>
<feature type="domain" description="Siroheme decarboxylase AsnC-like ligand binding" evidence="6">
    <location>
        <begin position="63"/>
        <end position="147"/>
    </location>
</feature>
<comment type="caution">
    <text evidence="8">The sequence shown here is derived from an EMBL/GenBank/DDBJ whole genome shotgun (WGS) entry which is preliminary data.</text>
</comment>
<evidence type="ECO:0000259" key="7">
    <source>
        <dbReference type="Pfam" id="PF22451"/>
    </source>
</evidence>
<dbReference type="Gene3D" id="3.30.70.3460">
    <property type="match status" value="1"/>
</dbReference>
<evidence type="ECO:0000259" key="6">
    <source>
        <dbReference type="Pfam" id="PF17805"/>
    </source>
</evidence>
<dbReference type="GO" id="GO:0016829">
    <property type="term" value="F:lyase activity"/>
    <property type="evidence" value="ECO:0007669"/>
    <property type="project" value="UniProtKB-KW"/>
</dbReference>
<dbReference type="Pfam" id="PF17805">
    <property type="entry name" value="AsnC_trans_reg2"/>
    <property type="match status" value="1"/>
</dbReference>
<dbReference type="InterPro" id="IPR050684">
    <property type="entry name" value="HTH-Siroheme_Decarb"/>
</dbReference>
<proteinExistence type="inferred from homology"/>
<dbReference type="AlphaFoldDB" id="A0A923E8W8"/>